<keyword evidence="2" id="KW-0614">Plasmid</keyword>
<proteinExistence type="predicted"/>
<dbReference type="RefSeq" id="WP_273619661.1">
    <property type="nucleotide sequence ID" value="NZ_CP117418.1"/>
</dbReference>
<dbReference type="InterPro" id="IPR029044">
    <property type="entry name" value="Nucleotide-diphossugar_trans"/>
</dbReference>
<organism evidence="2 3">
    <name type="scientific">Novosphingobium humi</name>
    <dbReference type="NCBI Taxonomy" id="2282397"/>
    <lineage>
        <taxon>Bacteria</taxon>
        <taxon>Pseudomonadati</taxon>
        <taxon>Pseudomonadota</taxon>
        <taxon>Alphaproteobacteria</taxon>
        <taxon>Sphingomonadales</taxon>
        <taxon>Sphingomonadaceae</taxon>
        <taxon>Novosphingobium</taxon>
    </lineage>
</organism>
<dbReference type="Gene3D" id="3.90.550.10">
    <property type="entry name" value="Spore Coat Polysaccharide Biosynthesis Protein SpsA, Chain A"/>
    <property type="match status" value="1"/>
</dbReference>
<evidence type="ECO:0000259" key="1">
    <source>
        <dbReference type="Pfam" id="PF00483"/>
    </source>
</evidence>
<geneLocation type="plasmid" evidence="2 3">
    <name>unnamed1</name>
</geneLocation>
<evidence type="ECO:0000313" key="3">
    <source>
        <dbReference type="Proteomes" id="UP001218231"/>
    </source>
</evidence>
<dbReference type="PANTHER" id="PTHR47183">
    <property type="entry name" value="GLUCOSE-1-PHOSPHATE CYTIDYLYLTRANSFERASE-RELATED"/>
    <property type="match status" value="1"/>
</dbReference>
<dbReference type="Proteomes" id="UP001218231">
    <property type="component" value="Plasmid unnamed1"/>
</dbReference>
<keyword evidence="3" id="KW-1185">Reference proteome</keyword>
<accession>A0ABY7U1J4</accession>
<dbReference type="InterPro" id="IPR013446">
    <property type="entry name" value="G1P_cyt_trans-like"/>
</dbReference>
<dbReference type="Pfam" id="PF00483">
    <property type="entry name" value="NTP_transferase"/>
    <property type="match status" value="1"/>
</dbReference>
<keyword evidence="2" id="KW-0808">Transferase</keyword>
<dbReference type="InterPro" id="IPR046981">
    <property type="entry name" value="G1P_cyt_trans"/>
</dbReference>
<dbReference type="NCBIfam" id="TIGR02623">
    <property type="entry name" value="G1P_cyt_trans"/>
    <property type="match status" value="1"/>
</dbReference>
<keyword evidence="2" id="KW-0548">Nucleotidyltransferase</keyword>
<sequence>MKFHKRFGVTEKHCLENAVTKAVILAGGLGTRLGEETSLRPKPMVEVGGMPILWHIMKIYAAHGISDFVICLGYKGYVIKEFFANYFLHAADVTIDLARNGVEVHEAKCEPWRVTLVDTGPDAQTGGRLWGVRRFLTPGEPFCFTYGDGVADIDITAQIAFHKAHGRQATVTAVTPPARFGALEFAGDAVTSFKEKPAAEGGFINGGFFVLDPGVIDLISGPQQVWEDYPLETLAGSGQLMAYRHEGFWQPMDTLRDKHLLERLWAEGRAPWKIW</sequence>
<evidence type="ECO:0000313" key="2">
    <source>
        <dbReference type="EMBL" id="WCT79384.1"/>
    </source>
</evidence>
<reference evidence="2 3" key="1">
    <citation type="submission" date="2023-02" db="EMBL/GenBank/DDBJ databases">
        <title>Genome sequence of Novosphingobium humi KACC 19094.</title>
        <authorList>
            <person name="Kim S."/>
            <person name="Heo J."/>
            <person name="Kwon S.-W."/>
        </authorList>
    </citation>
    <scope>NUCLEOTIDE SEQUENCE [LARGE SCALE GENOMIC DNA]</scope>
    <source>
        <strain evidence="2 3">KACC 19094</strain>
        <plasmid evidence="2 3">unnamed1</plasmid>
    </source>
</reference>
<protein>
    <submittedName>
        <fullName evidence="2">Glucose-1-phosphate cytidylyltransferase</fullName>
        <ecNumber evidence="2">2.7.7.33</ecNumber>
    </submittedName>
</protein>
<dbReference type="CDD" id="cd02524">
    <property type="entry name" value="G1P_cytidylyltransferase"/>
    <property type="match status" value="1"/>
</dbReference>
<dbReference type="PANTHER" id="PTHR47183:SF1">
    <property type="entry name" value="GLUCOSE-1-PHOSPHATE CYTIDYLYLTRANSFERASE"/>
    <property type="match status" value="1"/>
</dbReference>
<dbReference type="EC" id="2.7.7.33" evidence="2"/>
<name>A0ABY7U1J4_9SPHN</name>
<dbReference type="GO" id="GO:0047343">
    <property type="term" value="F:glucose-1-phosphate cytidylyltransferase activity"/>
    <property type="evidence" value="ECO:0007669"/>
    <property type="project" value="UniProtKB-EC"/>
</dbReference>
<dbReference type="InterPro" id="IPR005835">
    <property type="entry name" value="NTP_transferase_dom"/>
</dbReference>
<dbReference type="EMBL" id="CP117418">
    <property type="protein sequence ID" value="WCT79384.1"/>
    <property type="molecule type" value="Genomic_DNA"/>
</dbReference>
<dbReference type="SUPFAM" id="SSF53448">
    <property type="entry name" value="Nucleotide-diphospho-sugar transferases"/>
    <property type="match status" value="1"/>
</dbReference>
<gene>
    <name evidence="2" type="primary">rfbF</name>
    <name evidence="2" type="ORF">PQ457_20540</name>
</gene>
<feature type="domain" description="Nucleotidyl transferase" evidence="1">
    <location>
        <begin position="21"/>
        <end position="220"/>
    </location>
</feature>